<dbReference type="Pfam" id="PF18657">
    <property type="entry name" value="YDG"/>
    <property type="match status" value="3"/>
</dbReference>
<evidence type="ECO:0000313" key="4">
    <source>
        <dbReference type="EMBL" id="QDH20247.1"/>
    </source>
</evidence>
<proteinExistence type="predicted"/>
<feature type="compositionally biased region" description="Pro residues" evidence="1">
    <location>
        <begin position="213"/>
        <end position="256"/>
    </location>
</feature>
<organism evidence="4 5">
    <name type="scientific">Saccharibacillus brassicae</name>
    <dbReference type="NCBI Taxonomy" id="2583377"/>
    <lineage>
        <taxon>Bacteria</taxon>
        <taxon>Bacillati</taxon>
        <taxon>Bacillota</taxon>
        <taxon>Bacilli</taxon>
        <taxon>Bacillales</taxon>
        <taxon>Paenibacillaceae</taxon>
        <taxon>Saccharibacillus</taxon>
    </lineage>
</organism>
<feature type="chain" id="PRO_5021284128" evidence="2">
    <location>
        <begin position="25"/>
        <end position="723"/>
    </location>
</feature>
<name>A0A4Y6UVH1_SACBS</name>
<dbReference type="OrthoDB" id="185675at2"/>
<feature type="domain" description="SLH" evidence="3">
    <location>
        <begin position="27"/>
        <end position="90"/>
    </location>
</feature>
<keyword evidence="2" id="KW-0732">Signal</keyword>
<feature type="domain" description="SLH" evidence="3">
    <location>
        <begin position="148"/>
        <end position="212"/>
    </location>
</feature>
<sequence length="723" mass="73054">MIRMKTLVSTSLLAILLTASIPHARGAAQVSKTDIQGTWAESQISDWIDRGYVTGYDDGSFKPDNTISRAEFVALINRSYGFTETTPIAFRDIPASGWIHEEVAKAVKAGYVTGYSNGTFGANRPISRQEAAVVVTRLLKLEDADSPPIGLADAGSIDAWARDSVATVVANGIIRGYTAANGFKPRQPLTRAEAVVVLYRSVVVKESLADSPTTPPGPTIPAVPPTPTAPPLPPAPIPSVPNPNPAPPILPEPTFPSSPSTPSTPSTPSVIDRTAPALSGVKTGLLPLGDNVQAVSSETGTLYLVPVTTTASLANLNEAVEARLGVKTSAAAGTNASLPTGSLALGRYAVYAVDASGNVSAASGEITLGQKQLAVAMPTGLSAPKSYDGTASASVTVGALIGVIGTEAVTVTASAAYDDASVGAGKTVTVTYALSGADAGHYAAPVPYRTDKGIIAPAPLKIDKPNVSVVESSASNSEIRVTAGALAGTVAGETVTVSAEALYDLSAVGKARPLAIVYNLAGADAANYAAPAADTGYVVYVQSHPDMGTILDVIATAKMYDGSPLTDVWAGSRAGVPGGAGIYPGDDATVVGQGTYADAQVGTGKTLTVSYTVSGVDGPNYDSPASFVLDSGAITARPLTITAPVLTAKPYDGTLTAAVAPGTLTNVVAGDEVFVQASATYADPQVGTGKVVTVVYTLSGKDAGNYAAPASLTVNTGEILPGA</sequence>
<dbReference type="InterPro" id="IPR001119">
    <property type="entry name" value="SLH_dom"/>
</dbReference>
<feature type="compositionally biased region" description="Low complexity" evidence="1">
    <location>
        <begin position="257"/>
        <end position="269"/>
    </location>
</feature>
<dbReference type="PROSITE" id="PS51272">
    <property type="entry name" value="SLH"/>
    <property type="match status" value="3"/>
</dbReference>
<evidence type="ECO:0000256" key="1">
    <source>
        <dbReference type="SAM" id="MobiDB-lite"/>
    </source>
</evidence>
<dbReference type="Proteomes" id="UP000316968">
    <property type="component" value="Chromosome"/>
</dbReference>
<feature type="signal peptide" evidence="2">
    <location>
        <begin position="1"/>
        <end position="24"/>
    </location>
</feature>
<reference evidence="4 5" key="1">
    <citation type="submission" date="2019-06" db="EMBL/GenBank/DDBJ databases">
        <title>Saccharibacillus brassicae sp. nov., an endophytic bacterium isolated from Chinese cabbage seeds (Brassica pekinensis).</title>
        <authorList>
            <person name="Jiang L."/>
            <person name="Lee J."/>
            <person name="Kim S.W."/>
        </authorList>
    </citation>
    <scope>NUCLEOTIDE SEQUENCE [LARGE SCALE GENOMIC DNA]</scope>
    <source>
        <strain evidence="5">KCTC 43072 / ATSA2</strain>
    </source>
</reference>
<dbReference type="EMBL" id="CP041217">
    <property type="protein sequence ID" value="QDH20247.1"/>
    <property type="molecule type" value="Genomic_DNA"/>
</dbReference>
<keyword evidence="5" id="KW-1185">Reference proteome</keyword>
<gene>
    <name evidence="4" type="ORF">FFV09_04865</name>
</gene>
<feature type="region of interest" description="Disordered" evidence="1">
    <location>
        <begin position="207"/>
        <end position="273"/>
    </location>
</feature>
<accession>A0A4Y6UVH1</accession>
<dbReference type="RefSeq" id="WP_141446633.1">
    <property type="nucleotide sequence ID" value="NZ_CP041217.1"/>
</dbReference>
<evidence type="ECO:0000259" key="3">
    <source>
        <dbReference type="PROSITE" id="PS51272"/>
    </source>
</evidence>
<dbReference type="PANTHER" id="PTHR43308">
    <property type="entry name" value="OUTER MEMBRANE PROTEIN ALPHA-RELATED"/>
    <property type="match status" value="1"/>
</dbReference>
<evidence type="ECO:0000256" key="2">
    <source>
        <dbReference type="SAM" id="SignalP"/>
    </source>
</evidence>
<dbReference type="AlphaFoldDB" id="A0A4Y6UVH1"/>
<protein>
    <submittedName>
        <fullName evidence="4">S-layer homology domain-containing protein</fullName>
    </submittedName>
</protein>
<dbReference type="KEGG" id="saca:FFV09_04865"/>
<dbReference type="InterPro" id="IPR041248">
    <property type="entry name" value="YDG"/>
</dbReference>
<feature type="domain" description="SLH" evidence="3">
    <location>
        <begin position="91"/>
        <end position="147"/>
    </location>
</feature>
<dbReference type="InterPro" id="IPR051465">
    <property type="entry name" value="Cell_Envelope_Struct_Comp"/>
</dbReference>
<evidence type="ECO:0000313" key="5">
    <source>
        <dbReference type="Proteomes" id="UP000316968"/>
    </source>
</evidence>
<dbReference type="Pfam" id="PF00395">
    <property type="entry name" value="SLH"/>
    <property type="match status" value="3"/>
</dbReference>